<dbReference type="Proteomes" id="UP001602245">
    <property type="component" value="Unassembled WGS sequence"/>
</dbReference>
<evidence type="ECO:0000313" key="1">
    <source>
        <dbReference type="EMBL" id="MFF5288788.1"/>
    </source>
</evidence>
<reference evidence="1 2" key="1">
    <citation type="submission" date="2024-10" db="EMBL/GenBank/DDBJ databases">
        <title>The Natural Products Discovery Center: Release of the First 8490 Sequenced Strains for Exploring Actinobacteria Biosynthetic Diversity.</title>
        <authorList>
            <person name="Kalkreuter E."/>
            <person name="Kautsar S.A."/>
            <person name="Yang D."/>
            <person name="Bader C.D."/>
            <person name="Teijaro C.N."/>
            <person name="Fluegel L."/>
            <person name="Davis C.M."/>
            <person name="Simpson J.R."/>
            <person name="Lauterbach L."/>
            <person name="Steele A.D."/>
            <person name="Gui C."/>
            <person name="Meng S."/>
            <person name="Li G."/>
            <person name="Viehrig K."/>
            <person name="Ye F."/>
            <person name="Su P."/>
            <person name="Kiefer A.F."/>
            <person name="Nichols A."/>
            <person name="Cepeda A.J."/>
            <person name="Yan W."/>
            <person name="Fan B."/>
            <person name="Jiang Y."/>
            <person name="Adhikari A."/>
            <person name="Zheng C.-J."/>
            <person name="Schuster L."/>
            <person name="Cowan T.M."/>
            <person name="Smanski M.J."/>
            <person name="Chevrette M.G."/>
            <person name="De Carvalho L.P.S."/>
            <person name="Shen B."/>
        </authorList>
    </citation>
    <scope>NUCLEOTIDE SEQUENCE [LARGE SCALE GENOMIC DNA]</scope>
    <source>
        <strain evidence="1 2">NPDC000087</strain>
    </source>
</reference>
<gene>
    <name evidence="1" type="ORF">ACFY35_05080</name>
</gene>
<keyword evidence="2" id="KW-1185">Reference proteome</keyword>
<evidence type="ECO:0008006" key="3">
    <source>
        <dbReference type="Google" id="ProtNLM"/>
    </source>
</evidence>
<comment type="caution">
    <text evidence="1">The sequence shown here is derived from an EMBL/GenBank/DDBJ whole genome shotgun (WGS) entry which is preliminary data.</text>
</comment>
<protein>
    <recommendedName>
        <fullName evidence="3">TIR domain-containing protein</fullName>
    </recommendedName>
</protein>
<dbReference type="RefSeq" id="WP_020509136.1">
    <property type="nucleotide sequence ID" value="NZ_JBIAZU010000001.1"/>
</dbReference>
<dbReference type="EMBL" id="JBIAZU010000001">
    <property type="protein sequence ID" value="MFF5288788.1"/>
    <property type="molecule type" value="Genomic_DNA"/>
</dbReference>
<accession>A0ABW6W705</accession>
<organism evidence="1 2">
    <name type="scientific">Paractinoplanes globisporus</name>
    <dbReference type="NCBI Taxonomy" id="113565"/>
    <lineage>
        <taxon>Bacteria</taxon>
        <taxon>Bacillati</taxon>
        <taxon>Actinomycetota</taxon>
        <taxon>Actinomycetes</taxon>
        <taxon>Micromonosporales</taxon>
        <taxon>Micromonosporaceae</taxon>
        <taxon>Paractinoplanes</taxon>
    </lineage>
</organism>
<sequence>MTQRSFAGAARRSKHQRLASRLEEAGFTNLFINRGDYKEYRGIETLMGYLATARRSVLVVGYWMAQGREIEDLKDLGAMVLHRPDFQIRIAIIDPVGPHIDSLAEHLGESPERVTQNCKATLDKLIQVRRKLPGEAQQRMIVKTYTSTAVASIIVLDEGEPDARAQIDIKLYRTVRRNSVGFETTGTGKDLYESLHRAASLRFEDAQEWQPAARSLPE</sequence>
<proteinExistence type="predicted"/>
<evidence type="ECO:0000313" key="2">
    <source>
        <dbReference type="Proteomes" id="UP001602245"/>
    </source>
</evidence>
<name>A0ABW6W705_9ACTN</name>